<gene>
    <name evidence="3" type="ORF">IC620_16535</name>
</gene>
<protein>
    <recommendedName>
        <fullName evidence="2">D-glucuronyl C5-epimerase C-terminal domain-containing protein</fullName>
    </recommendedName>
</protein>
<feature type="domain" description="D-glucuronyl C5-epimerase C-terminal" evidence="2">
    <location>
        <begin position="216"/>
        <end position="392"/>
    </location>
</feature>
<comment type="caution">
    <text evidence="3">The sequence shown here is derived from an EMBL/GenBank/DDBJ whole genome shotgun (WGS) entry which is preliminary data.</text>
</comment>
<reference evidence="3" key="1">
    <citation type="submission" date="2020-09" db="EMBL/GenBank/DDBJ databases">
        <title>A novel bacterium of genus Hazenella, isolated from South China Sea.</title>
        <authorList>
            <person name="Huang H."/>
            <person name="Mo K."/>
            <person name="Hu Y."/>
        </authorList>
    </citation>
    <scope>NUCLEOTIDE SEQUENCE</scope>
    <source>
        <strain evidence="3">IB182357</strain>
    </source>
</reference>
<dbReference type="AlphaFoldDB" id="A0A926RYY7"/>
<keyword evidence="1" id="KW-0472">Membrane</keyword>
<evidence type="ECO:0000259" key="2">
    <source>
        <dbReference type="Pfam" id="PF06662"/>
    </source>
</evidence>
<dbReference type="Pfam" id="PF06662">
    <property type="entry name" value="C5-epim_C"/>
    <property type="match status" value="1"/>
</dbReference>
<accession>A0A926RYY7</accession>
<dbReference type="GO" id="GO:0005975">
    <property type="term" value="P:carbohydrate metabolic process"/>
    <property type="evidence" value="ECO:0007669"/>
    <property type="project" value="InterPro"/>
</dbReference>
<dbReference type="Gene3D" id="1.50.10.20">
    <property type="match status" value="1"/>
</dbReference>
<name>A0A926RYY7_9BACL</name>
<evidence type="ECO:0000256" key="1">
    <source>
        <dbReference type="SAM" id="Phobius"/>
    </source>
</evidence>
<dbReference type="RefSeq" id="WP_191142881.1">
    <property type="nucleotide sequence ID" value="NZ_JACXAH010000052.1"/>
</dbReference>
<dbReference type="InterPro" id="IPR010598">
    <property type="entry name" value="C5-epim_C"/>
</dbReference>
<evidence type="ECO:0000313" key="3">
    <source>
        <dbReference type="EMBL" id="MBD1373951.1"/>
    </source>
</evidence>
<keyword evidence="1" id="KW-1133">Transmembrane helix</keyword>
<dbReference type="SUPFAM" id="SSF48208">
    <property type="entry name" value="Six-hairpin glycosidases"/>
    <property type="match status" value="1"/>
</dbReference>
<proteinExistence type="predicted"/>
<organism evidence="3 4">
    <name type="scientific">Polycladospora coralii</name>
    <dbReference type="NCBI Taxonomy" id="2771432"/>
    <lineage>
        <taxon>Bacteria</taxon>
        <taxon>Bacillati</taxon>
        <taxon>Bacillota</taxon>
        <taxon>Bacilli</taxon>
        <taxon>Bacillales</taxon>
        <taxon>Thermoactinomycetaceae</taxon>
        <taxon>Polycladospora</taxon>
    </lineage>
</organism>
<keyword evidence="4" id="KW-1185">Reference proteome</keyword>
<sequence length="418" mass="49366">MIAPSFCYIYCSLCTFFRKMALPILLISKTVFSGCAMRCEGVLGKTTLLDDMNPCSAKNNIKNEVQYLSRKIFIVLFSFFFVSTLFLGVLITYSSMSIVKVSKPHLNDIHIDVQSNVKYHEFYIQDIFPKNDFYAIKSPVALIDEDYNYDSEGYIVYEHPNGKKYYSPYLLTQQTIKYLGSYNLTQDRLYLEKAKEYTDKLFELAEKKDNKMHFPHHYIFELHGLPSEKLDPVWYSIYAQGQALSVFSRMYQTTGDKKYLAWANQTFNGLDLDHDPRKNTTLSYLDLEGHLWFGYYPKKQNHKSTSALIRAVVGFYDYYQINQTKSASFMLNASITTFYEQIELYRVEGDISIEDLKHKNQDIGRHRLNILALKYLYRITNEVYFNDMANAFYSDYNFKKEKNSMYHLERYIRKEWLE</sequence>
<dbReference type="Proteomes" id="UP000661691">
    <property type="component" value="Unassembled WGS sequence"/>
</dbReference>
<feature type="transmembrane region" description="Helical" evidence="1">
    <location>
        <begin position="72"/>
        <end position="93"/>
    </location>
</feature>
<keyword evidence="1" id="KW-0812">Transmembrane</keyword>
<dbReference type="EMBL" id="JACXAH010000052">
    <property type="protein sequence ID" value="MBD1373951.1"/>
    <property type="molecule type" value="Genomic_DNA"/>
</dbReference>
<evidence type="ECO:0000313" key="4">
    <source>
        <dbReference type="Proteomes" id="UP000661691"/>
    </source>
</evidence>
<dbReference type="InterPro" id="IPR008928">
    <property type="entry name" value="6-hairpin_glycosidase_sf"/>
</dbReference>